<feature type="signal peptide" evidence="2">
    <location>
        <begin position="1"/>
        <end position="17"/>
    </location>
</feature>
<sequence length="155" mass="15819">MNAVSAGVLLLAVSACADTGDDVGYGGTPSVEPTETTESNSRDMSSPPIPPIDEAPEDAAPVATNQVDSSALPDDYPVEVWTSEDGTVVGANGQEGGCTVVSAELVEETAESVTVALVETGPGDEAVCTMDIRIRPVSVELAEPIGERTVILETS</sequence>
<evidence type="ECO:0000256" key="2">
    <source>
        <dbReference type="SAM" id="SignalP"/>
    </source>
</evidence>
<evidence type="ECO:0000256" key="1">
    <source>
        <dbReference type="SAM" id="MobiDB-lite"/>
    </source>
</evidence>
<evidence type="ECO:0000313" key="4">
    <source>
        <dbReference type="Proteomes" id="UP000204221"/>
    </source>
</evidence>
<evidence type="ECO:0000313" key="3">
    <source>
        <dbReference type="EMBL" id="ASO19209.1"/>
    </source>
</evidence>
<organism evidence="3 4">
    <name type="scientific">Actinoalloteichus hoggarensis</name>
    <dbReference type="NCBI Taxonomy" id="1470176"/>
    <lineage>
        <taxon>Bacteria</taxon>
        <taxon>Bacillati</taxon>
        <taxon>Actinomycetota</taxon>
        <taxon>Actinomycetes</taxon>
        <taxon>Pseudonocardiales</taxon>
        <taxon>Pseudonocardiaceae</taxon>
        <taxon>Actinoalloteichus</taxon>
    </lineage>
</organism>
<keyword evidence="4" id="KW-1185">Reference proteome</keyword>
<feature type="chain" id="PRO_5043960584" evidence="2">
    <location>
        <begin position="18"/>
        <end position="155"/>
    </location>
</feature>
<name>A0A221W0C7_9PSEU</name>
<dbReference type="EMBL" id="CP022521">
    <property type="protein sequence ID" value="ASO19209.1"/>
    <property type="molecule type" value="Genomic_DNA"/>
</dbReference>
<gene>
    <name evidence="3" type="ORF">AHOG_07820</name>
</gene>
<reference evidence="3 4" key="1">
    <citation type="submission" date="2017-07" db="EMBL/GenBank/DDBJ databases">
        <title>Complete genome sequence of Actinoalloteichus hoggarensis DSM 45943, type strain of Actinoalloteichus hoggarensis.</title>
        <authorList>
            <person name="Ruckert C."/>
            <person name="Nouioui I."/>
            <person name="Willmese J."/>
            <person name="van Wezel G."/>
            <person name="Klenk H.-P."/>
            <person name="Kalinowski J."/>
            <person name="Zotchev S.B."/>
        </authorList>
    </citation>
    <scope>NUCLEOTIDE SEQUENCE [LARGE SCALE GENOMIC DNA]</scope>
    <source>
        <strain evidence="3 4">DSM 45943</strain>
    </source>
</reference>
<dbReference type="Proteomes" id="UP000204221">
    <property type="component" value="Chromosome"/>
</dbReference>
<protein>
    <submittedName>
        <fullName evidence="3">Uncharacterized protein</fullName>
    </submittedName>
</protein>
<accession>A0A221W0C7</accession>
<feature type="compositionally biased region" description="Low complexity" evidence="1">
    <location>
        <begin position="28"/>
        <end position="39"/>
    </location>
</feature>
<proteinExistence type="predicted"/>
<keyword evidence="2" id="KW-0732">Signal</keyword>
<dbReference type="AlphaFoldDB" id="A0A221W0C7"/>
<dbReference type="KEGG" id="ahg:AHOG_07820"/>
<dbReference type="RefSeq" id="WP_245856621.1">
    <property type="nucleotide sequence ID" value="NZ_CP022521.1"/>
</dbReference>
<feature type="region of interest" description="Disordered" evidence="1">
    <location>
        <begin position="19"/>
        <end position="73"/>
    </location>
</feature>